<dbReference type="SUPFAM" id="SSF48225">
    <property type="entry name" value="Seven-hairpin glycosidases"/>
    <property type="match status" value="1"/>
</dbReference>
<dbReference type="InterPro" id="IPR050749">
    <property type="entry name" value="Glycosyl_Hydrolase_47"/>
</dbReference>
<dbReference type="InterPro" id="IPR036026">
    <property type="entry name" value="Seven-hairpin_glycosidases"/>
</dbReference>
<evidence type="ECO:0000256" key="8">
    <source>
        <dbReference type="PIRSR" id="PIRSR601382-3"/>
    </source>
</evidence>
<dbReference type="PANTHER" id="PTHR11742">
    <property type="entry name" value="MANNOSYL-OLIGOSACCHARIDE ALPHA-1,2-MANNOSIDASE-RELATED"/>
    <property type="match status" value="1"/>
</dbReference>
<dbReference type="Proteomes" id="UP000827724">
    <property type="component" value="Unassembled WGS sequence"/>
</dbReference>
<protein>
    <recommendedName>
        <fullName evidence="9">alpha-1,2-Mannosidase</fullName>
        <ecNumber evidence="9">3.2.1.-</ecNumber>
    </recommendedName>
</protein>
<keyword evidence="10" id="KW-0732">Signal</keyword>
<dbReference type="GO" id="GO:0004571">
    <property type="term" value="F:mannosyl-oligosaccharide 1,2-alpha-mannosidase activity"/>
    <property type="evidence" value="ECO:0007669"/>
    <property type="project" value="InterPro"/>
</dbReference>
<feature type="active site" description="Proton donor" evidence="6">
    <location>
        <position position="440"/>
    </location>
</feature>
<comment type="cofactor">
    <cofactor evidence="1 7">
        <name>Ca(2+)</name>
        <dbReference type="ChEBI" id="CHEBI:29108"/>
    </cofactor>
</comment>
<dbReference type="GO" id="GO:0005783">
    <property type="term" value="C:endoplasmic reticulum"/>
    <property type="evidence" value="ECO:0007669"/>
    <property type="project" value="TreeGrafter"/>
</dbReference>
<keyword evidence="7" id="KW-0106">Calcium</keyword>
<evidence type="ECO:0000313" key="11">
    <source>
        <dbReference type="EMBL" id="KAH6605208.1"/>
    </source>
</evidence>
<keyword evidence="7" id="KW-0479">Metal-binding</keyword>
<dbReference type="GO" id="GO:0036503">
    <property type="term" value="P:ERAD pathway"/>
    <property type="evidence" value="ECO:0007669"/>
    <property type="project" value="UniProtKB-ARBA"/>
</dbReference>
<evidence type="ECO:0000256" key="10">
    <source>
        <dbReference type="SAM" id="SignalP"/>
    </source>
</evidence>
<gene>
    <name evidence="11" type="ORF">Trco_006915</name>
</gene>
<dbReference type="InterPro" id="IPR012341">
    <property type="entry name" value="6hp_glycosidase-like_sf"/>
</dbReference>
<keyword evidence="4 9" id="KW-0378">Hydrolase</keyword>
<reference evidence="11" key="1">
    <citation type="submission" date="2021-08" db="EMBL/GenBank/DDBJ databases">
        <title>Chromosome-Level Trichoderma cornu-damae using Hi-C Data.</title>
        <authorList>
            <person name="Kim C.S."/>
        </authorList>
    </citation>
    <scope>NUCLEOTIDE SEQUENCE</scope>
    <source>
        <strain evidence="11">KA19-0412C</strain>
    </source>
</reference>
<dbReference type="PANTHER" id="PTHR11742:SF29">
    <property type="entry name" value="ALPHA-1,2-MANNOSIDASE"/>
    <property type="match status" value="1"/>
</dbReference>
<dbReference type="FunFam" id="1.50.10.10:FF:000037">
    <property type="entry name" value="alpha-1,2-Mannosidase"/>
    <property type="match status" value="1"/>
</dbReference>
<organism evidence="11 12">
    <name type="scientific">Trichoderma cornu-damae</name>
    <dbReference type="NCBI Taxonomy" id="654480"/>
    <lineage>
        <taxon>Eukaryota</taxon>
        <taxon>Fungi</taxon>
        <taxon>Dikarya</taxon>
        <taxon>Ascomycota</taxon>
        <taxon>Pezizomycotina</taxon>
        <taxon>Sordariomycetes</taxon>
        <taxon>Hypocreomycetidae</taxon>
        <taxon>Hypocreales</taxon>
        <taxon>Hypocreaceae</taxon>
        <taxon>Trichoderma</taxon>
    </lineage>
</organism>
<dbReference type="Pfam" id="PF01532">
    <property type="entry name" value="Glyco_hydro_47"/>
    <property type="match status" value="1"/>
</dbReference>
<keyword evidence="9" id="KW-0326">Glycosidase</keyword>
<comment type="similarity">
    <text evidence="3 9">Belongs to the glycosyl hydrolase 47 family.</text>
</comment>
<dbReference type="InterPro" id="IPR001382">
    <property type="entry name" value="Glyco_hydro_47"/>
</dbReference>
<evidence type="ECO:0000256" key="3">
    <source>
        <dbReference type="ARBA" id="ARBA00007658"/>
    </source>
</evidence>
<keyword evidence="5 8" id="KW-1015">Disulfide bond</keyword>
<keyword evidence="12" id="KW-1185">Reference proteome</keyword>
<feature type="disulfide bond" evidence="8">
    <location>
        <begin position="397"/>
        <end position="426"/>
    </location>
</feature>
<feature type="active site" evidence="6">
    <location>
        <position position="491"/>
    </location>
</feature>
<dbReference type="AlphaFoldDB" id="A0A9P8QLH1"/>
<feature type="chain" id="PRO_5040317287" description="alpha-1,2-Mannosidase" evidence="10">
    <location>
        <begin position="32"/>
        <end position="588"/>
    </location>
</feature>
<evidence type="ECO:0000256" key="2">
    <source>
        <dbReference type="ARBA" id="ARBA00004922"/>
    </source>
</evidence>
<dbReference type="EC" id="3.2.1.-" evidence="9"/>
<dbReference type="PRINTS" id="PR00747">
    <property type="entry name" value="GLYHDRLASE47"/>
</dbReference>
<evidence type="ECO:0000256" key="1">
    <source>
        <dbReference type="ARBA" id="ARBA00001913"/>
    </source>
</evidence>
<comment type="caution">
    <text evidence="11">The sequence shown here is derived from an EMBL/GenBank/DDBJ whole genome shotgun (WGS) entry which is preliminary data.</text>
</comment>
<evidence type="ECO:0000256" key="9">
    <source>
        <dbReference type="RuleBase" id="RU361193"/>
    </source>
</evidence>
<evidence type="ECO:0000256" key="4">
    <source>
        <dbReference type="ARBA" id="ARBA00022801"/>
    </source>
</evidence>
<dbReference type="GO" id="GO:0005509">
    <property type="term" value="F:calcium ion binding"/>
    <property type="evidence" value="ECO:0007669"/>
    <property type="project" value="InterPro"/>
</dbReference>
<sequence length="588" mass="66300">MFVGRPRVLRNGILLTAIIFTLWHLQPVSWSAPSTEWTRLEHCMNHGASPSQYPEGRSSFDWSSVKLRYPPDNSTRLPSRGTRPLPRIQHRFGAESSAAARDRTRRLLEVRKVFLRAWRGYRKFAWKQDALLPISGAGREQFSGWAATLVDSLDTLWIMGLREEFDEAVAAVAGIDFGSSTSNRVNMFETNIRYLGGLLAAYDLSGREVLLKKAVELGDLIYAGFNTENGMPVDFISFHAAKSGAGLLVEGSVVSASPGTLSLELTHLSQVTGDPKYYGAVSRVMDVFYRGQNRTAVPGVWPTNINMKAKDVVHGRAFTLGGCADSLYEYLPKMHQLLGGGEPKYEVMSKTFLQAANRYFLFRPMLPDEDDVLMPGNININERGEPVLDPETEHLACFVGGMFGLAGKIFGREDDVETGVRLANGCAYAYRAFPTGVMPERIDLAPCRDRSHCPWDEEYWLQERDKRPEWKHHLPKGFTTAKDPRYLLRPEAIESVFYAYRITGRREFQDAAWDMFTAVAKATKTEHANAAVLDVTTSAEKPPQEDYMESFWLAETLKYFYLVFTTPDIINLDDYVLNTEAHPFKLLK</sequence>
<accession>A0A9P8QLH1</accession>
<dbReference type="Gene3D" id="1.50.10.10">
    <property type="match status" value="1"/>
</dbReference>
<feature type="binding site" evidence="7">
    <location>
        <position position="579"/>
    </location>
    <ligand>
        <name>Ca(2+)</name>
        <dbReference type="ChEBI" id="CHEBI:29108"/>
    </ligand>
</feature>
<dbReference type="EMBL" id="JAIWOZ010000005">
    <property type="protein sequence ID" value="KAH6605208.1"/>
    <property type="molecule type" value="Genomic_DNA"/>
</dbReference>
<comment type="pathway">
    <text evidence="2">Protein modification; protein glycosylation.</text>
</comment>
<name>A0A9P8QLH1_9HYPO</name>
<dbReference type="OrthoDB" id="8118055at2759"/>
<dbReference type="GO" id="GO:0016020">
    <property type="term" value="C:membrane"/>
    <property type="evidence" value="ECO:0007669"/>
    <property type="project" value="InterPro"/>
</dbReference>
<feature type="active site" evidence="6">
    <location>
        <position position="325"/>
    </location>
</feature>
<evidence type="ECO:0000256" key="7">
    <source>
        <dbReference type="PIRSR" id="PIRSR601382-2"/>
    </source>
</evidence>
<proteinExistence type="inferred from homology"/>
<feature type="active site" description="Proton donor" evidence="6">
    <location>
        <position position="189"/>
    </location>
</feature>
<evidence type="ECO:0000313" key="12">
    <source>
        <dbReference type="Proteomes" id="UP000827724"/>
    </source>
</evidence>
<evidence type="ECO:0000256" key="5">
    <source>
        <dbReference type="ARBA" id="ARBA00023157"/>
    </source>
</evidence>
<evidence type="ECO:0000256" key="6">
    <source>
        <dbReference type="PIRSR" id="PIRSR601382-1"/>
    </source>
</evidence>
<feature type="signal peptide" evidence="10">
    <location>
        <begin position="1"/>
        <end position="31"/>
    </location>
</feature>
<dbReference type="GO" id="GO:0005975">
    <property type="term" value="P:carbohydrate metabolic process"/>
    <property type="evidence" value="ECO:0007669"/>
    <property type="project" value="InterPro"/>
</dbReference>